<feature type="region of interest" description="Disordered" evidence="1">
    <location>
        <begin position="137"/>
        <end position="159"/>
    </location>
</feature>
<keyword evidence="2" id="KW-1185">Reference proteome</keyword>
<evidence type="ECO:0000256" key="1">
    <source>
        <dbReference type="SAM" id="MobiDB-lite"/>
    </source>
</evidence>
<reference evidence="3" key="1">
    <citation type="submission" date="2019-12" db="UniProtKB">
        <authorList>
            <consortium name="WormBaseParasite"/>
        </authorList>
    </citation>
    <scope>IDENTIFICATION</scope>
</reference>
<proteinExistence type="predicted"/>
<name>A0A5S6QX29_TRIMR</name>
<dbReference type="Proteomes" id="UP000046395">
    <property type="component" value="Unassembled WGS sequence"/>
</dbReference>
<evidence type="ECO:0000313" key="2">
    <source>
        <dbReference type="Proteomes" id="UP000046395"/>
    </source>
</evidence>
<feature type="compositionally biased region" description="Basic residues" evidence="1">
    <location>
        <begin position="150"/>
        <end position="159"/>
    </location>
</feature>
<protein>
    <submittedName>
        <fullName evidence="3">SCP domain-containing protein</fullName>
    </submittedName>
</protein>
<accession>A0A5S6QX29</accession>
<organism evidence="2 3">
    <name type="scientific">Trichuris muris</name>
    <name type="common">Mouse whipworm</name>
    <dbReference type="NCBI Taxonomy" id="70415"/>
    <lineage>
        <taxon>Eukaryota</taxon>
        <taxon>Metazoa</taxon>
        <taxon>Ecdysozoa</taxon>
        <taxon>Nematoda</taxon>
        <taxon>Enoplea</taxon>
        <taxon>Dorylaimia</taxon>
        <taxon>Trichinellida</taxon>
        <taxon>Trichuridae</taxon>
        <taxon>Trichuris</taxon>
    </lineage>
</organism>
<evidence type="ECO:0000313" key="3">
    <source>
        <dbReference type="WBParaSite" id="TMUE_3000011452.1"/>
    </source>
</evidence>
<dbReference type="WBParaSite" id="TMUE_3000011452.1">
    <property type="protein sequence ID" value="TMUE_3000011452.1"/>
    <property type="gene ID" value="WBGene00301324"/>
</dbReference>
<sequence>MSPNDDNNNNNNNNQLYQEQARKWAQRHGANANFCQVTGVNSFGEKERIRRLATVVCLYQRRPARHRYSRWVHKFSFMTHQAVNFKGPYAENPVQQRADDVACGGSGRPTGDGHARHAQAWSALLIVQHATRCPINAGQRSQRQRQPTAAHRRAGGLPS</sequence>
<dbReference type="AlphaFoldDB" id="A0A5S6QX29"/>
<feature type="compositionally biased region" description="Polar residues" evidence="1">
    <location>
        <begin position="138"/>
        <end position="147"/>
    </location>
</feature>